<evidence type="ECO:0000256" key="8">
    <source>
        <dbReference type="ARBA" id="ARBA00022842"/>
    </source>
</evidence>
<dbReference type="OrthoDB" id="9809668at2"/>
<evidence type="ECO:0000256" key="9">
    <source>
        <dbReference type="ARBA" id="ARBA00038276"/>
    </source>
</evidence>
<keyword evidence="5" id="KW-0479">Metal-binding</keyword>
<evidence type="ECO:0000256" key="6">
    <source>
        <dbReference type="ARBA" id="ARBA00022741"/>
    </source>
</evidence>
<comment type="cofactor">
    <cofactor evidence="1">
        <name>Mg(2+)</name>
        <dbReference type="ChEBI" id="CHEBI:18420"/>
    </cofactor>
</comment>
<evidence type="ECO:0000313" key="12">
    <source>
        <dbReference type="Proteomes" id="UP000295706"/>
    </source>
</evidence>
<evidence type="ECO:0000256" key="7">
    <source>
        <dbReference type="ARBA" id="ARBA00022840"/>
    </source>
</evidence>
<keyword evidence="4" id="KW-0548">Nucleotidyltransferase</keyword>
<evidence type="ECO:0000256" key="2">
    <source>
        <dbReference type="ARBA" id="ARBA00022649"/>
    </source>
</evidence>
<dbReference type="GO" id="GO:0005524">
    <property type="term" value="F:ATP binding"/>
    <property type="evidence" value="ECO:0007669"/>
    <property type="project" value="UniProtKB-KW"/>
</dbReference>
<evidence type="ECO:0000259" key="10">
    <source>
        <dbReference type="Pfam" id="PF01909"/>
    </source>
</evidence>
<dbReference type="PANTHER" id="PTHR33571">
    <property type="entry name" value="SSL8005 PROTEIN"/>
    <property type="match status" value="1"/>
</dbReference>
<dbReference type="Proteomes" id="UP000295706">
    <property type="component" value="Unassembled WGS sequence"/>
</dbReference>
<dbReference type="InterPro" id="IPR002934">
    <property type="entry name" value="Polymerase_NTP_transf_dom"/>
</dbReference>
<evidence type="ECO:0000256" key="1">
    <source>
        <dbReference type="ARBA" id="ARBA00001946"/>
    </source>
</evidence>
<dbReference type="GO" id="GO:0016779">
    <property type="term" value="F:nucleotidyltransferase activity"/>
    <property type="evidence" value="ECO:0007669"/>
    <property type="project" value="UniProtKB-KW"/>
</dbReference>
<feature type="domain" description="Polymerase nucleotidyl transferase" evidence="10">
    <location>
        <begin position="14"/>
        <end position="84"/>
    </location>
</feature>
<dbReference type="PANTHER" id="PTHR33571:SF14">
    <property type="entry name" value="PROTEIN ADENYLYLTRANSFERASE MJ0435-RELATED"/>
    <property type="match status" value="1"/>
</dbReference>
<comment type="caution">
    <text evidence="11">The sequence shown here is derived from an EMBL/GenBank/DDBJ whole genome shotgun (WGS) entry which is preliminary data.</text>
</comment>
<dbReference type="GO" id="GO:0046872">
    <property type="term" value="F:metal ion binding"/>
    <property type="evidence" value="ECO:0007669"/>
    <property type="project" value="UniProtKB-KW"/>
</dbReference>
<name>A0A4R4KPQ5_9BACT</name>
<organism evidence="11 12">
    <name type="scientific">Arundinibacter roseus</name>
    <dbReference type="NCBI Taxonomy" id="2070510"/>
    <lineage>
        <taxon>Bacteria</taxon>
        <taxon>Pseudomonadati</taxon>
        <taxon>Bacteroidota</taxon>
        <taxon>Cytophagia</taxon>
        <taxon>Cytophagales</taxon>
        <taxon>Spirosomataceae</taxon>
        <taxon>Arundinibacter</taxon>
    </lineage>
</organism>
<evidence type="ECO:0000256" key="3">
    <source>
        <dbReference type="ARBA" id="ARBA00022679"/>
    </source>
</evidence>
<dbReference type="RefSeq" id="WP_132113384.1">
    <property type="nucleotide sequence ID" value="NZ_SMJU01000001.1"/>
</dbReference>
<evidence type="ECO:0000256" key="5">
    <source>
        <dbReference type="ARBA" id="ARBA00022723"/>
    </source>
</evidence>
<proteinExistence type="inferred from homology"/>
<reference evidence="11 12" key="1">
    <citation type="submission" date="2019-02" db="EMBL/GenBank/DDBJ databases">
        <title>Arundinibacter roseus gen. nov., sp. nov., a new member of the family Cytophagaceae.</title>
        <authorList>
            <person name="Szuroczki S."/>
            <person name="Khayer B."/>
            <person name="Sproer C."/>
            <person name="Toumi M."/>
            <person name="Szabo A."/>
            <person name="Felfoldi T."/>
            <person name="Schumann P."/>
            <person name="Toth E."/>
        </authorList>
    </citation>
    <scope>NUCLEOTIDE SEQUENCE [LARGE SCALE GENOMIC DNA]</scope>
    <source>
        <strain evidence="11 12">DMA-k-7a</strain>
    </source>
</reference>
<keyword evidence="6" id="KW-0547">Nucleotide-binding</keyword>
<keyword evidence="2" id="KW-1277">Toxin-antitoxin system</keyword>
<keyword evidence="12" id="KW-1185">Reference proteome</keyword>
<keyword evidence="7" id="KW-0067">ATP-binding</keyword>
<dbReference type="AlphaFoldDB" id="A0A4R4KPQ5"/>
<evidence type="ECO:0000313" key="11">
    <source>
        <dbReference type="EMBL" id="TDB68862.1"/>
    </source>
</evidence>
<gene>
    <name evidence="11" type="ORF">EZE20_00530</name>
</gene>
<protein>
    <submittedName>
        <fullName evidence="11">Nucleotidyltransferase</fullName>
    </submittedName>
</protein>
<keyword evidence="3 11" id="KW-0808">Transferase</keyword>
<dbReference type="EMBL" id="SMJU01000001">
    <property type="protein sequence ID" value="TDB68862.1"/>
    <property type="molecule type" value="Genomic_DNA"/>
</dbReference>
<dbReference type="SUPFAM" id="SSF81301">
    <property type="entry name" value="Nucleotidyltransferase"/>
    <property type="match status" value="1"/>
</dbReference>
<comment type="similarity">
    <text evidence="9">Belongs to the MntA antitoxin family.</text>
</comment>
<sequence>MVVERQKIRARLAAIKPILAQRYPIDSLAFFGSVARNEATNTSDIDILVEFNKPIGFQFFSLAKDLEDYLQMPVDLVSRNGIKPAYFVAIEPDLIYV</sequence>
<dbReference type="InterPro" id="IPR043519">
    <property type="entry name" value="NT_sf"/>
</dbReference>
<dbReference type="Gene3D" id="3.30.460.10">
    <property type="entry name" value="Beta Polymerase, domain 2"/>
    <property type="match status" value="1"/>
</dbReference>
<dbReference type="InterPro" id="IPR052038">
    <property type="entry name" value="Type-VII_TA_antitoxin"/>
</dbReference>
<keyword evidence="8" id="KW-0460">Magnesium</keyword>
<dbReference type="Pfam" id="PF01909">
    <property type="entry name" value="NTP_transf_2"/>
    <property type="match status" value="1"/>
</dbReference>
<accession>A0A4R4KPQ5</accession>
<dbReference type="CDD" id="cd05403">
    <property type="entry name" value="NT_KNTase_like"/>
    <property type="match status" value="1"/>
</dbReference>
<evidence type="ECO:0000256" key="4">
    <source>
        <dbReference type="ARBA" id="ARBA00022695"/>
    </source>
</evidence>